<dbReference type="GO" id="GO:0015344">
    <property type="term" value="F:siderophore uptake transmembrane transporter activity"/>
    <property type="evidence" value="ECO:0007669"/>
    <property type="project" value="TreeGrafter"/>
</dbReference>
<keyword evidence="2 8" id="KW-0813">Transport</keyword>
<reference evidence="12 13" key="1">
    <citation type="journal article" date="2022" name="IScience">
        <title>An ultrasensitive nanofiber-based assay for enzymatic hydrolysis and deep-sea microbial degradation of cellulose.</title>
        <authorList>
            <person name="Tsudome M."/>
            <person name="Tachioka M."/>
            <person name="Miyazaki M."/>
            <person name="Uchimura K."/>
            <person name="Tsuda M."/>
            <person name="Takaki Y."/>
            <person name="Deguchi S."/>
        </authorList>
    </citation>
    <scope>NUCLEOTIDE SEQUENCE [LARGE SCALE GENOMIC DNA]</scope>
    <source>
        <strain evidence="12 13">GE09</strain>
    </source>
</reference>
<proteinExistence type="inferred from homology"/>
<keyword evidence="5 9" id="KW-0798">TonB box</keyword>
<gene>
    <name evidence="12" type="ORF">MARGE09_P1391</name>
</gene>
<evidence type="ECO:0000256" key="5">
    <source>
        <dbReference type="ARBA" id="ARBA00023077"/>
    </source>
</evidence>
<dbReference type="PANTHER" id="PTHR32552">
    <property type="entry name" value="FERRICHROME IRON RECEPTOR-RELATED"/>
    <property type="match status" value="1"/>
</dbReference>
<evidence type="ECO:0000256" key="7">
    <source>
        <dbReference type="ARBA" id="ARBA00023237"/>
    </source>
</evidence>
<evidence type="ECO:0000256" key="4">
    <source>
        <dbReference type="ARBA" id="ARBA00022692"/>
    </source>
</evidence>
<organism evidence="12 13">
    <name type="scientific">Marinagarivorans cellulosilyticus</name>
    <dbReference type="NCBI Taxonomy" id="2721545"/>
    <lineage>
        <taxon>Bacteria</taxon>
        <taxon>Pseudomonadati</taxon>
        <taxon>Pseudomonadota</taxon>
        <taxon>Gammaproteobacteria</taxon>
        <taxon>Cellvibrionales</taxon>
        <taxon>Cellvibrionaceae</taxon>
        <taxon>Marinagarivorans</taxon>
    </lineage>
</organism>
<dbReference type="Pfam" id="PF07715">
    <property type="entry name" value="Plug"/>
    <property type="match status" value="1"/>
</dbReference>
<keyword evidence="6 8" id="KW-0472">Membrane</keyword>
<dbReference type="Gene3D" id="2.40.170.20">
    <property type="entry name" value="TonB-dependent receptor, beta-barrel domain"/>
    <property type="match status" value="1"/>
</dbReference>
<name>A0AAN1WGM2_9GAMM</name>
<protein>
    <submittedName>
        <fullName evidence="12">Iron complex outermembrane recepter protein</fullName>
    </submittedName>
</protein>
<dbReference type="Pfam" id="PF00593">
    <property type="entry name" value="TonB_dep_Rec_b-barrel"/>
    <property type="match status" value="1"/>
</dbReference>
<dbReference type="PROSITE" id="PS52016">
    <property type="entry name" value="TONB_DEPENDENT_REC_3"/>
    <property type="match status" value="1"/>
</dbReference>
<dbReference type="InterPro" id="IPR037066">
    <property type="entry name" value="Plug_dom_sf"/>
</dbReference>
<evidence type="ECO:0000256" key="1">
    <source>
        <dbReference type="ARBA" id="ARBA00004571"/>
    </source>
</evidence>
<comment type="similarity">
    <text evidence="8 9">Belongs to the TonB-dependent receptor family.</text>
</comment>
<keyword evidence="3 8" id="KW-1134">Transmembrane beta strand</keyword>
<keyword evidence="7 8" id="KW-0998">Cell outer membrane</keyword>
<dbReference type="InterPro" id="IPR000531">
    <property type="entry name" value="Beta-barrel_TonB"/>
</dbReference>
<dbReference type="InterPro" id="IPR036942">
    <property type="entry name" value="Beta-barrel_TonB_sf"/>
</dbReference>
<sequence>MDISSVLESSFTARKLRLSALASCVALPPESVQSSGRCFLALTQKLLFLEVPLSVIFWVGVMRCWAALILYLVCAINSVEAEYFESHVHDFDLPEQPLTQGLVEFALQANVAVIAPNALIKNYRTTPLVGPFNADKALALLIAKAPLQARFDSNAQVFIIEAVAPKILSEFPSKIEPEFAQLEEVVVTGRFTSQRYPTIVNSQLRNGVPIFDAARVHQLIPQQLMQDVAPNRLLDVLTYTSGITPGDGFAGSNDDFYMRGFPRDALHVNGYKLSDATAMQAVPEHVQQVEILKGPSTLFFGQADAGGIVNAIKKKPMANSQFLGVATLGSEQLKKISLDANVASMLREDLDARFIYSANTQAKTSIAEDVSRQIFSPSLRWRTAQNTVFDVQYEYQNFSQIVDRDYAILKGYENFLAPRTLAQSVQYLRPEFSADAHMLQVSLNHYISPQWRISGSYSWHDESRYGVRADTHVLNQTSVLNPSETLGEHDVWINIAGQLSIPILWRNNGLALGSVLRLHDEQAHETGAALAATLNGDVDVAGVRHRITLGADVYYADNYQAYTIESKRLNFVGALPEEAFLQRLQGFTDELLSNSGALGDLSNYSQRLVYDDIGLYGQVYTQWHDAWSTSVGLRYSLFSGDYQGVERQTAEPLKDYSDIALQFGAIYQPVDSASLFINYSESVAVNYGLSGLGLHAGAPEKAVQWEAGLKYLLFDGGLTATVAFFDIQKDNVAHVYRSAETGDAATAFYSQTAQGIEADLMWQWSNDTQLLASISWIDPRIVSTEFNNHYPVMAADQTGGLFARRELGAWSLSAGLRYVSERSIDIQNMQKLDAYSLWDGTIDYRFNWQGLDFKAALLGQNLLAETYDAAAVMGSHIHAGPGRSVQLNLSVMF</sequence>
<dbReference type="InterPro" id="IPR012910">
    <property type="entry name" value="Plug_dom"/>
</dbReference>
<evidence type="ECO:0000313" key="12">
    <source>
        <dbReference type="EMBL" id="BCD97190.1"/>
    </source>
</evidence>
<evidence type="ECO:0000256" key="8">
    <source>
        <dbReference type="PROSITE-ProRule" id="PRU01360"/>
    </source>
</evidence>
<evidence type="ECO:0000256" key="2">
    <source>
        <dbReference type="ARBA" id="ARBA00022448"/>
    </source>
</evidence>
<evidence type="ECO:0000256" key="9">
    <source>
        <dbReference type="RuleBase" id="RU003357"/>
    </source>
</evidence>
<feature type="domain" description="TonB-dependent receptor-like beta-barrel" evidence="10">
    <location>
        <begin position="381"/>
        <end position="855"/>
    </location>
</feature>
<dbReference type="AlphaFoldDB" id="A0AAN1WGM2"/>
<keyword evidence="13" id="KW-1185">Reference proteome</keyword>
<evidence type="ECO:0000313" key="13">
    <source>
        <dbReference type="Proteomes" id="UP001320119"/>
    </source>
</evidence>
<dbReference type="Proteomes" id="UP001320119">
    <property type="component" value="Chromosome"/>
</dbReference>
<dbReference type="Gene3D" id="3.55.50.30">
    <property type="match status" value="1"/>
</dbReference>
<dbReference type="SUPFAM" id="SSF56935">
    <property type="entry name" value="Porins"/>
    <property type="match status" value="1"/>
</dbReference>
<feature type="domain" description="TonB-dependent receptor plug" evidence="11">
    <location>
        <begin position="214"/>
        <end position="308"/>
    </location>
</feature>
<evidence type="ECO:0000256" key="6">
    <source>
        <dbReference type="ARBA" id="ARBA00023136"/>
    </source>
</evidence>
<dbReference type="Gene3D" id="2.170.130.10">
    <property type="entry name" value="TonB-dependent receptor, plug domain"/>
    <property type="match status" value="1"/>
</dbReference>
<dbReference type="GO" id="GO:0009279">
    <property type="term" value="C:cell outer membrane"/>
    <property type="evidence" value="ECO:0007669"/>
    <property type="project" value="UniProtKB-SubCell"/>
</dbReference>
<accession>A0AAN1WGM2</accession>
<dbReference type="EMBL" id="AP023086">
    <property type="protein sequence ID" value="BCD97190.1"/>
    <property type="molecule type" value="Genomic_DNA"/>
</dbReference>
<comment type="subcellular location">
    <subcellularLocation>
        <location evidence="1 8">Cell outer membrane</location>
        <topology evidence="1 8">Multi-pass membrane protein</topology>
    </subcellularLocation>
</comment>
<keyword evidence="4 8" id="KW-0812">Transmembrane</keyword>
<evidence type="ECO:0000259" key="11">
    <source>
        <dbReference type="Pfam" id="PF07715"/>
    </source>
</evidence>
<dbReference type="InterPro" id="IPR039426">
    <property type="entry name" value="TonB-dep_rcpt-like"/>
</dbReference>
<evidence type="ECO:0000256" key="3">
    <source>
        <dbReference type="ARBA" id="ARBA00022452"/>
    </source>
</evidence>
<dbReference type="PANTHER" id="PTHR32552:SF82">
    <property type="entry name" value="FCUA PROTEIN"/>
    <property type="match status" value="1"/>
</dbReference>
<evidence type="ECO:0000259" key="10">
    <source>
        <dbReference type="Pfam" id="PF00593"/>
    </source>
</evidence>
<dbReference type="KEGG" id="marq:MARGE09_P1391"/>